<evidence type="ECO:0000313" key="10">
    <source>
        <dbReference type="EMBL" id="MBT1696660.1"/>
    </source>
</evidence>
<name>A0AAP2DI95_9BACT</name>
<evidence type="ECO:0000259" key="9">
    <source>
        <dbReference type="Pfam" id="PF12704"/>
    </source>
</evidence>
<feature type="compositionally biased region" description="Polar residues" evidence="6">
    <location>
        <begin position="1"/>
        <end position="20"/>
    </location>
</feature>
<proteinExistence type="predicted"/>
<evidence type="ECO:0000256" key="2">
    <source>
        <dbReference type="ARBA" id="ARBA00022475"/>
    </source>
</evidence>
<evidence type="ECO:0000313" key="11">
    <source>
        <dbReference type="Proteomes" id="UP001319200"/>
    </source>
</evidence>
<keyword evidence="5 7" id="KW-0472">Membrane</keyword>
<dbReference type="RefSeq" id="WP_254161985.1">
    <property type="nucleotide sequence ID" value="NZ_JAHESF010000005.1"/>
</dbReference>
<feature type="transmembrane region" description="Helical" evidence="7">
    <location>
        <begin position="802"/>
        <end position="824"/>
    </location>
</feature>
<feature type="transmembrane region" description="Helical" evidence="7">
    <location>
        <begin position="493"/>
        <end position="517"/>
    </location>
</feature>
<dbReference type="GO" id="GO:0005886">
    <property type="term" value="C:plasma membrane"/>
    <property type="evidence" value="ECO:0007669"/>
    <property type="project" value="UniProtKB-SubCell"/>
</dbReference>
<feature type="transmembrane region" description="Helical" evidence="7">
    <location>
        <begin position="836"/>
        <end position="859"/>
    </location>
</feature>
<feature type="transmembrane region" description="Helical" evidence="7">
    <location>
        <begin position="450"/>
        <end position="472"/>
    </location>
</feature>
<feature type="transmembrane region" description="Helical" evidence="7">
    <location>
        <begin position="750"/>
        <end position="775"/>
    </location>
</feature>
<gene>
    <name evidence="10" type="ORF">KK083_07235</name>
</gene>
<feature type="region of interest" description="Disordered" evidence="6">
    <location>
        <begin position="1"/>
        <end position="46"/>
    </location>
</feature>
<accession>A0AAP2DI95</accession>
<feature type="transmembrane region" description="Helical" evidence="7">
    <location>
        <begin position="410"/>
        <end position="430"/>
    </location>
</feature>
<evidence type="ECO:0000256" key="7">
    <source>
        <dbReference type="SAM" id="Phobius"/>
    </source>
</evidence>
<evidence type="ECO:0000256" key="3">
    <source>
        <dbReference type="ARBA" id="ARBA00022692"/>
    </source>
</evidence>
<keyword evidence="3 7" id="KW-0812">Transmembrane</keyword>
<evidence type="ECO:0000256" key="4">
    <source>
        <dbReference type="ARBA" id="ARBA00022989"/>
    </source>
</evidence>
<comment type="caution">
    <text evidence="10">The sequence shown here is derived from an EMBL/GenBank/DDBJ whole genome shotgun (WGS) entry which is preliminary data.</text>
</comment>
<evidence type="ECO:0000259" key="8">
    <source>
        <dbReference type="Pfam" id="PF02687"/>
    </source>
</evidence>
<dbReference type="PANTHER" id="PTHR30572">
    <property type="entry name" value="MEMBRANE COMPONENT OF TRANSPORTER-RELATED"/>
    <property type="match status" value="1"/>
</dbReference>
<dbReference type="PANTHER" id="PTHR30572:SF18">
    <property type="entry name" value="ABC-TYPE MACROLIDE FAMILY EXPORT SYSTEM PERMEASE COMPONENT 2"/>
    <property type="match status" value="1"/>
</dbReference>
<organism evidence="10 11">
    <name type="scientific">Chryseosolibacter histidini</name>
    <dbReference type="NCBI Taxonomy" id="2782349"/>
    <lineage>
        <taxon>Bacteria</taxon>
        <taxon>Pseudomonadati</taxon>
        <taxon>Bacteroidota</taxon>
        <taxon>Cytophagia</taxon>
        <taxon>Cytophagales</taxon>
        <taxon>Chryseotaleaceae</taxon>
        <taxon>Chryseosolibacter</taxon>
    </lineage>
</organism>
<comment type="subcellular location">
    <subcellularLocation>
        <location evidence="1">Cell membrane</location>
        <topology evidence="1">Multi-pass membrane protein</topology>
    </subcellularLocation>
</comment>
<feature type="domain" description="ABC3 transporter permease C-terminal" evidence="8">
    <location>
        <begin position="360"/>
        <end position="474"/>
    </location>
</feature>
<keyword evidence="4 7" id="KW-1133">Transmembrane helix</keyword>
<feature type="compositionally biased region" description="Polar residues" evidence="6">
    <location>
        <begin position="29"/>
        <end position="46"/>
    </location>
</feature>
<dbReference type="EMBL" id="JAHESF010000005">
    <property type="protein sequence ID" value="MBT1696660.1"/>
    <property type="molecule type" value="Genomic_DNA"/>
</dbReference>
<feature type="domain" description="ABC3 transporter permease C-terminal" evidence="8">
    <location>
        <begin position="754"/>
        <end position="866"/>
    </location>
</feature>
<keyword evidence="2" id="KW-1003">Cell membrane</keyword>
<dbReference type="AlphaFoldDB" id="A0AAP2DI95"/>
<evidence type="ECO:0000256" key="5">
    <source>
        <dbReference type="ARBA" id="ARBA00023136"/>
    </source>
</evidence>
<evidence type="ECO:0000256" key="1">
    <source>
        <dbReference type="ARBA" id="ARBA00004651"/>
    </source>
</evidence>
<dbReference type="Pfam" id="PF02687">
    <property type="entry name" value="FtsX"/>
    <property type="match status" value="2"/>
</dbReference>
<dbReference type="InterPro" id="IPR003838">
    <property type="entry name" value="ABC3_permease_C"/>
</dbReference>
<dbReference type="Pfam" id="PF12704">
    <property type="entry name" value="MacB_PCD"/>
    <property type="match status" value="1"/>
</dbReference>
<evidence type="ECO:0000256" key="6">
    <source>
        <dbReference type="SAM" id="MobiDB-lite"/>
    </source>
</evidence>
<dbReference type="InterPro" id="IPR025857">
    <property type="entry name" value="MacB_PCD"/>
</dbReference>
<dbReference type="GO" id="GO:0022857">
    <property type="term" value="F:transmembrane transporter activity"/>
    <property type="evidence" value="ECO:0007669"/>
    <property type="project" value="TreeGrafter"/>
</dbReference>
<protein>
    <submittedName>
        <fullName evidence="10">FtsX-like permease family protein</fullName>
    </submittedName>
</protein>
<dbReference type="InterPro" id="IPR050250">
    <property type="entry name" value="Macrolide_Exporter_MacB"/>
</dbReference>
<reference evidence="10 11" key="1">
    <citation type="submission" date="2021-05" db="EMBL/GenBank/DDBJ databases">
        <title>A Polyphasic approach of four new species of the genus Ohtaekwangia: Ohtaekwangia histidinii sp. nov., Ohtaekwangia cretensis sp. nov., Ohtaekwangia indiensis sp. nov., Ohtaekwangia reichenbachii sp. nov. from diverse environment.</title>
        <authorList>
            <person name="Octaviana S."/>
        </authorList>
    </citation>
    <scope>NUCLEOTIDE SEQUENCE [LARGE SCALE GENOMIC DNA]</scope>
    <source>
        <strain evidence="10 11">PWU4</strain>
    </source>
</reference>
<feature type="transmembrane region" description="Helical" evidence="7">
    <location>
        <begin position="355"/>
        <end position="376"/>
    </location>
</feature>
<feature type="domain" description="MacB-like periplasmic core" evidence="9">
    <location>
        <begin position="101"/>
        <end position="310"/>
    </location>
</feature>
<sequence>MRTSTTAHQGTKTSNGTSRNYLLGYHNNPAESRNHGQNPETEQHSFTCDSTQQWNAVYFPEIPAFFNGHFSCMGRSSNLNPMLISYFTIALRNLLKHKANTFISMSGLLAGISSALVLALYAYQELTFDSMHNKQDVYLVYKERITPGGNQLVYGSWVPMLQAMKDEYPDVKDGARIFEQRGFLTIGDRQFSESVTFTDPSLFTVFHLPTKQGDGHRILQNKSNIILSPKAATRLFGATDPIGKPVRVAMNGKLFELTVAAVLEQVPPNSSVNPDIVMSFEIAMDIDWVRQAEWDEAFLLTFITTDHAANAAKLETLFPAFVKKYFNEETAQRMIFRLLPLANYHNQTTASNRTAYSMLCVAFIIVLIAVVNYINLTTVRSIERAKEIGLRKVLGASRGTLIRQFLSESLVLTTVAFAGACVVLQLGLPFVNQLLGITIQTELLTTPRVLLLMLAAFILIGVSSGSFPAFFISRYKTVESIKGKLKSTPTGTGFKRVLIVTQFSLSVILFFATIVIYRQVQFMKTHDLGLNKENVVVIPTDTDNMMDPEGARVRVGSLKRELLQDSRISYVSASDIVPSNTSTASWTMTRPDGWTEEQPFRIMKVLVDESYFKLYDIKFIAGENFNDEIIPVDTLVRNFAIINEAAMKAFGWSDIEGKKAGRRTMVVGVVEDHHYGNLSRAIEPIMFVYRTPDNQANNFLSMKISGHPSDVLPLIEKKWKTLDPTRPFSYFFVDSNFDTLYRSEERSMSIITWFAGLAIVIACMGLWGLISFTVTQKVKEIGIRKVLGSSVSRIVLLLNREFFVLVLVALVIALPVAYMVMNSWLSDFAVKTDIPWLAFVIVTAVTVTLAFTVTSLRIWRAANMNPVDSLRSE</sequence>
<dbReference type="Proteomes" id="UP001319200">
    <property type="component" value="Unassembled WGS sequence"/>
</dbReference>
<keyword evidence="11" id="KW-1185">Reference proteome</keyword>
<feature type="transmembrane region" description="Helical" evidence="7">
    <location>
        <begin position="102"/>
        <end position="123"/>
    </location>
</feature>